<dbReference type="InterPro" id="IPR032595">
    <property type="entry name" value="DUF4905"/>
</dbReference>
<reference evidence="1 2" key="1">
    <citation type="submission" date="2017-02" db="EMBL/GenBank/DDBJ databases">
        <authorList>
            <person name="Peterson S.W."/>
        </authorList>
    </citation>
    <scope>NUCLEOTIDE SEQUENCE [LARGE SCALE GENOMIC DNA]</scope>
    <source>
        <strain evidence="1 2">DSM 25262</strain>
    </source>
</reference>
<keyword evidence="2" id="KW-1185">Reference proteome</keyword>
<gene>
    <name evidence="1" type="ORF">SAMN05660236_5602</name>
</gene>
<dbReference type="AlphaFoldDB" id="A0A1T5MJU2"/>
<protein>
    <recommendedName>
        <fullName evidence="3">DUF4905 domain-containing protein</fullName>
    </recommendedName>
</protein>
<dbReference type="EMBL" id="FUZU01000005">
    <property type="protein sequence ID" value="SKC88485.1"/>
    <property type="molecule type" value="Genomic_DNA"/>
</dbReference>
<organism evidence="1 2">
    <name type="scientific">Ohtaekwangia koreensis</name>
    <dbReference type="NCBI Taxonomy" id="688867"/>
    <lineage>
        <taxon>Bacteria</taxon>
        <taxon>Pseudomonadati</taxon>
        <taxon>Bacteroidota</taxon>
        <taxon>Cytophagia</taxon>
        <taxon>Cytophagales</taxon>
        <taxon>Fulvivirgaceae</taxon>
        <taxon>Ohtaekwangia</taxon>
    </lineage>
</organism>
<evidence type="ECO:0008006" key="3">
    <source>
        <dbReference type="Google" id="ProtNLM"/>
    </source>
</evidence>
<proteinExistence type="predicted"/>
<dbReference type="Proteomes" id="UP000190961">
    <property type="component" value="Unassembled WGS sequence"/>
</dbReference>
<name>A0A1T5MJU2_9BACT</name>
<sequence>MGCSPTKKLIQKLKYKFSHTFNGIIWNTVVLPEEETMLIEVRNHEQRQVMFSAWQYVQDTFRWEDVMLEEPWWINLNAAAHGIILFTIYLDTSNPDKKGILAYSASDLKLLWWNNDFSISSIEGSNVLGISTKMGTKDVVLDLLSGKEIPSTQSAPQPSSVKLADPFLKPSLYYEGTAHFSTVKTFLESRLNLMPVVALEYLEHDSKILISYYTKENDLANYLLVLSHAGETLLHEKLDESLKGIGQDTFFILSGCVIFVKNKRELISYFL</sequence>
<accession>A0A1T5MJU2</accession>
<evidence type="ECO:0000313" key="2">
    <source>
        <dbReference type="Proteomes" id="UP000190961"/>
    </source>
</evidence>
<dbReference type="Pfam" id="PF16248">
    <property type="entry name" value="DUF4905"/>
    <property type="match status" value="1"/>
</dbReference>
<evidence type="ECO:0000313" key="1">
    <source>
        <dbReference type="EMBL" id="SKC88485.1"/>
    </source>
</evidence>
<dbReference type="STRING" id="688867.SAMN05660236_5602"/>